<dbReference type="EMBL" id="AOII01000113">
    <property type="protein sequence ID" value="ELY72001.1"/>
    <property type="molecule type" value="Genomic_DNA"/>
</dbReference>
<dbReference type="Proteomes" id="UP000011618">
    <property type="component" value="Unassembled WGS sequence"/>
</dbReference>
<evidence type="ECO:0000313" key="2">
    <source>
        <dbReference type="Proteomes" id="UP000011618"/>
    </source>
</evidence>
<comment type="caution">
    <text evidence="1">The sequence shown here is derived from an EMBL/GenBank/DDBJ whole genome shotgun (WGS) entry which is preliminary data.</text>
</comment>
<evidence type="ECO:0000313" key="1">
    <source>
        <dbReference type="EMBL" id="ELY72001.1"/>
    </source>
</evidence>
<protein>
    <submittedName>
        <fullName evidence="1">Methylmalonyl-CoA mutase large subunit</fullName>
    </submittedName>
</protein>
<reference evidence="1 2" key="1">
    <citation type="journal article" date="2014" name="PLoS Genet.">
        <title>Phylogenetically driven sequencing of extremely halophilic archaea reveals strategies for static and dynamic osmo-response.</title>
        <authorList>
            <person name="Becker E.A."/>
            <person name="Seitzer P.M."/>
            <person name="Tritt A."/>
            <person name="Larsen D."/>
            <person name="Krusor M."/>
            <person name="Yao A.I."/>
            <person name="Wu D."/>
            <person name="Madern D."/>
            <person name="Eisen J.A."/>
            <person name="Darling A.E."/>
            <person name="Facciotti M.T."/>
        </authorList>
    </citation>
    <scope>NUCLEOTIDE SEQUENCE [LARGE SCALE GENOMIC DNA]</scope>
    <source>
        <strain evidence="1 2">DSM 3751</strain>
    </source>
</reference>
<gene>
    <name evidence="1" type="ORF">C487_19313</name>
</gene>
<name>L9YED6_9EURY</name>
<dbReference type="Gene3D" id="3.20.20.240">
    <property type="entry name" value="Methylmalonyl-CoA mutase"/>
    <property type="match status" value="1"/>
</dbReference>
<feature type="non-terminal residue" evidence="1">
    <location>
        <position position="61"/>
    </location>
</feature>
<organism evidence="1 2">
    <name type="scientific">Natrinema pallidum DSM 3751</name>
    <dbReference type="NCBI Taxonomy" id="1227495"/>
    <lineage>
        <taxon>Archaea</taxon>
        <taxon>Methanobacteriati</taxon>
        <taxon>Methanobacteriota</taxon>
        <taxon>Stenosarchaea group</taxon>
        <taxon>Halobacteria</taxon>
        <taxon>Halobacteriales</taxon>
        <taxon>Natrialbaceae</taxon>
        <taxon>Natrinema</taxon>
    </lineage>
</organism>
<proteinExistence type="predicted"/>
<sequence>MFDTQELDDIRERRAEWKAETLEPTLDAHGERKERFATVSNHEVDRLYTPADIADLDFDDD</sequence>
<dbReference type="eggNOG" id="arCOG04232">
    <property type="taxonomic scope" value="Archaea"/>
</dbReference>
<dbReference type="AlphaFoldDB" id="L9YED6"/>
<accession>L9YED6</accession>